<name>A0A1F5SY95_9BACT</name>
<reference evidence="1 2" key="1">
    <citation type="journal article" date="2016" name="Nat. Commun.">
        <title>Thousands of microbial genomes shed light on interconnected biogeochemical processes in an aquifer system.</title>
        <authorList>
            <person name="Anantharaman K."/>
            <person name="Brown C.T."/>
            <person name="Hug L.A."/>
            <person name="Sharon I."/>
            <person name="Castelle C.J."/>
            <person name="Probst A.J."/>
            <person name="Thomas B.C."/>
            <person name="Singh A."/>
            <person name="Wilkins M.J."/>
            <person name="Karaoz U."/>
            <person name="Brodie E.L."/>
            <person name="Williams K.H."/>
            <person name="Hubbard S.S."/>
            <person name="Banfield J.F."/>
        </authorList>
    </citation>
    <scope>NUCLEOTIDE SEQUENCE [LARGE SCALE GENOMIC DNA]</scope>
</reference>
<sequence>MPDFENPNSPERVINGFDDLTPEELAEGQRILERGEAFRGEAFTGALLAEIAKKIKEKKDSE</sequence>
<dbReference type="Proteomes" id="UP000179001">
    <property type="component" value="Unassembled WGS sequence"/>
</dbReference>
<proteinExistence type="predicted"/>
<protein>
    <submittedName>
        <fullName evidence="1">Uncharacterized protein</fullName>
    </submittedName>
</protein>
<dbReference type="AlphaFoldDB" id="A0A1F5SY95"/>
<evidence type="ECO:0000313" key="1">
    <source>
        <dbReference type="EMBL" id="OGF31698.1"/>
    </source>
</evidence>
<gene>
    <name evidence="1" type="ORF">A2478_04390</name>
</gene>
<accession>A0A1F5SY95</accession>
<dbReference type="EMBL" id="MFGJ01000007">
    <property type="protein sequence ID" value="OGF31698.1"/>
    <property type="molecule type" value="Genomic_DNA"/>
</dbReference>
<evidence type="ECO:0000313" key="2">
    <source>
        <dbReference type="Proteomes" id="UP000179001"/>
    </source>
</evidence>
<organism evidence="1 2">
    <name type="scientific">Candidatus Falkowbacteria bacterium RIFOXYC2_FULL_36_12</name>
    <dbReference type="NCBI Taxonomy" id="1798002"/>
    <lineage>
        <taxon>Bacteria</taxon>
        <taxon>Candidatus Falkowiibacteriota</taxon>
    </lineage>
</organism>
<dbReference type="STRING" id="1798002.A2478_04390"/>
<comment type="caution">
    <text evidence="1">The sequence shown here is derived from an EMBL/GenBank/DDBJ whole genome shotgun (WGS) entry which is preliminary data.</text>
</comment>